<keyword evidence="1" id="KW-0805">Transcription regulation</keyword>
<sequence length="407" mass="47605">MLQYINSIDIRYTCHLIYQTFKIPIRFLDKDKNIVYECSSKNMFSPFLASKEVQLNELLNDNIPQNFPIIKSNEYYENFIIIHTRSKGCKDGTFIVGPSTCSELLPTQIGGIINDSNLIINKEEVRNYYDSLPIIKNLTLIHISVLLYYLIYKKKLDVTTVQQKNNLFENTDYDLYVSMRQENSFIHHDFATEKKFFKWIGNGDKKEMLKHYCALDQSTFGILSLTSEVRNRKYFSISMITLACRYAIEGGLPSEIAYALSDLYIQSLDKLNNLKDINRLLEEVLCAYADYVNEYRTKKYSQTILACQNYITRNLYQEISLKDLADHIHMHPNYLSTLFKKEVGISLSIYIQQEKIEEAKRLLALTAHSLTDIYSLLNFADQSYFTRVFKKNTGYTPKLFRQKHSIL</sequence>
<accession>A0A1G4EXN6</accession>
<dbReference type="Proteomes" id="UP000195696">
    <property type="component" value="Unassembled WGS sequence"/>
</dbReference>
<keyword evidence="2" id="KW-0238">DNA-binding</keyword>
<dbReference type="InterPro" id="IPR009057">
    <property type="entry name" value="Homeodomain-like_sf"/>
</dbReference>
<gene>
    <name evidence="5" type="ORF">BWGO95_05741</name>
</gene>
<dbReference type="AlphaFoldDB" id="A0A1G4EXN6"/>
<protein>
    <submittedName>
        <fullName evidence="5">Transcriptional regulator, AraC family</fullName>
    </submittedName>
</protein>
<evidence type="ECO:0000256" key="3">
    <source>
        <dbReference type="ARBA" id="ARBA00023163"/>
    </source>
</evidence>
<organism evidence="5 6">
    <name type="scientific">Bacillus mycoides</name>
    <dbReference type="NCBI Taxonomy" id="1405"/>
    <lineage>
        <taxon>Bacteria</taxon>
        <taxon>Bacillati</taxon>
        <taxon>Bacillota</taxon>
        <taxon>Bacilli</taxon>
        <taxon>Bacillales</taxon>
        <taxon>Bacillaceae</taxon>
        <taxon>Bacillus</taxon>
        <taxon>Bacillus cereus group</taxon>
    </lineage>
</organism>
<proteinExistence type="predicted"/>
<dbReference type="GO" id="GO:0043565">
    <property type="term" value="F:sequence-specific DNA binding"/>
    <property type="evidence" value="ECO:0007669"/>
    <property type="project" value="InterPro"/>
</dbReference>
<dbReference type="RefSeq" id="WP_088099774.1">
    <property type="nucleotide sequence ID" value="NZ_FMAK01000069.1"/>
</dbReference>
<dbReference type="PANTHER" id="PTHR43280">
    <property type="entry name" value="ARAC-FAMILY TRANSCRIPTIONAL REGULATOR"/>
    <property type="match status" value="1"/>
</dbReference>
<dbReference type="EMBL" id="FMAK01000069">
    <property type="protein sequence ID" value="SCB71501.1"/>
    <property type="molecule type" value="Genomic_DNA"/>
</dbReference>
<dbReference type="Pfam" id="PF12833">
    <property type="entry name" value="HTH_18"/>
    <property type="match status" value="1"/>
</dbReference>
<dbReference type="SMART" id="SM00342">
    <property type="entry name" value="HTH_ARAC"/>
    <property type="match status" value="1"/>
</dbReference>
<dbReference type="GO" id="GO:0003700">
    <property type="term" value="F:DNA-binding transcription factor activity"/>
    <property type="evidence" value="ECO:0007669"/>
    <property type="project" value="InterPro"/>
</dbReference>
<evidence type="ECO:0000256" key="1">
    <source>
        <dbReference type="ARBA" id="ARBA00023015"/>
    </source>
</evidence>
<keyword evidence="3" id="KW-0804">Transcription</keyword>
<evidence type="ECO:0000256" key="2">
    <source>
        <dbReference type="ARBA" id="ARBA00023125"/>
    </source>
</evidence>
<dbReference type="SUPFAM" id="SSF46689">
    <property type="entry name" value="Homeodomain-like"/>
    <property type="match status" value="2"/>
</dbReference>
<evidence type="ECO:0000313" key="5">
    <source>
        <dbReference type="EMBL" id="SCB71501.1"/>
    </source>
</evidence>
<dbReference type="Gene3D" id="1.10.10.60">
    <property type="entry name" value="Homeodomain-like"/>
    <property type="match status" value="2"/>
</dbReference>
<feature type="domain" description="HTH araC/xylS-type" evidence="4">
    <location>
        <begin position="305"/>
        <end position="403"/>
    </location>
</feature>
<reference evidence="5 6" key="1">
    <citation type="submission" date="2016-08" db="EMBL/GenBank/DDBJ databases">
        <authorList>
            <person name="Seilhamer J.J."/>
        </authorList>
    </citation>
    <scope>NUCLEOTIDE SEQUENCE [LARGE SCALE GENOMIC DNA]</scope>
    <source>
        <strain evidence="5 6">SDA_GO95</strain>
    </source>
</reference>
<dbReference type="InterPro" id="IPR018060">
    <property type="entry name" value="HTH_AraC"/>
</dbReference>
<evidence type="ECO:0000313" key="6">
    <source>
        <dbReference type="Proteomes" id="UP000195696"/>
    </source>
</evidence>
<dbReference type="PANTHER" id="PTHR43280:SF34">
    <property type="entry name" value="ARAC-FAMILY TRANSCRIPTIONAL REGULATOR"/>
    <property type="match status" value="1"/>
</dbReference>
<dbReference type="PROSITE" id="PS01124">
    <property type="entry name" value="HTH_ARAC_FAMILY_2"/>
    <property type="match status" value="1"/>
</dbReference>
<evidence type="ECO:0000259" key="4">
    <source>
        <dbReference type="PROSITE" id="PS01124"/>
    </source>
</evidence>
<name>A0A1G4EXN6_BACMY</name>